<dbReference type="AlphaFoldDB" id="A0A1M5UT07"/>
<dbReference type="GO" id="GO:0032259">
    <property type="term" value="P:methylation"/>
    <property type="evidence" value="ECO:0007669"/>
    <property type="project" value="UniProtKB-KW"/>
</dbReference>
<dbReference type="InterPro" id="IPR029063">
    <property type="entry name" value="SAM-dependent_MTases_sf"/>
</dbReference>
<dbReference type="InterPro" id="IPR013216">
    <property type="entry name" value="Methyltransf_11"/>
</dbReference>
<evidence type="ECO:0000313" key="2">
    <source>
        <dbReference type="EMBL" id="SHH66129.1"/>
    </source>
</evidence>
<protein>
    <submittedName>
        <fullName evidence="2">Methyltransferase domain-containing protein</fullName>
    </submittedName>
</protein>
<accession>A0A1M5UT07</accession>
<dbReference type="CDD" id="cd02440">
    <property type="entry name" value="AdoMet_MTases"/>
    <property type="match status" value="1"/>
</dbReference>
<dbReference type="EMBL" id="FQXU01000003">
    <property type="protein sequence ID" value="SHH66129.1"/>
    <property type="molecule type" value="Genomic_DNA"/>
</dbReference>
<dbReference type="PANTHER" id="PTHR43861">
    <property type="entry name" value="TRANS-ACONITATE 2-METHYLTRANSFERASE-RELATED"/>
    <property type="match status" value="1"/>
</dbReference>
<dbReference type="Gene3D" id="3.40.50.150">
    <property type="entry name" value="Vaccinia Virus protein VP39"/>
    <property type="match status" value="1"/>
</dbReference>
<evidence type="ECO:0000259" key="1">
    <source>
        <dbReference type="Pfam" id="PF08241"/>
    </source>
</evidence>
<keyword evidence="2" id="KW-0489">Methyltransferase</keyword>
<gene>
    <name evidence="2" type="ORF">SAMN02745941_00634</name>
</gene>
<organism evidence="2 3">
    <name type="scientific">Clostridium intestinale DSM 6191</name>
    <dbReference type="NCBI Taxonomy" id="1121320"/>
    <lineage>
        <taxon>Bacteria</taxon>
        <taxon>Bacillati</taxon>
        <taxon>Bacillota</taxon>
        <taxon>Clostridia</taxon>
        <taxon>Eubacteriales</taxon>
        <taxon>Clostridiaceae</taxon>
        <taxon>Clostridium</taxon>
    </lineage>
</organism>
<dbReference type="RefSeq" id="WP_073016609.1">
    <property type="nucleotide sequence ID" value="NZ_FQXU01000003.1"/>
</dbReference>
<sequence length="207" mass="23313">MDSKAYFQNVANQWDTLRKDFFTEEVRDKAYAAAGVKAGQLAADIGAGTGFITEGLIKKGLNVIAVDRSEEMLDEMKLKFNSFNEIEYLQGEAENLPIKDDTVDYSMANMYLHHVEKPLLAIKEMVRILKPGGKLVITDLDEHDFEFLKTEHHDRWMGFKRSDMENWLLSAGLKNIMVNSIDGKCCAESTCGCEKANISIFIACGEK</sequence>
<proteinExistence type="predicted"/>
<feature type="domain" description="Methyltransferase type 11" evidence="1">
    <location>
        <begin position="44"/>
        <end position="137"/>
    </location>
</feature>
<reference evidence="2 3" key="1">
    <citation type="submission" date="2016-11" db="EMBL/GenBank/DDBJ databases">
        <authorList>
            <person name="Jaros S."/>
            <person name="Januszkiewicz K."/>
            <person name="Wedrychowicz H."/>
        </authorList>
    </citation>
    <scope>NUCLEOTIDE SEQUENCE [LARGE SCALE GENOMIC DNA]</scope>
    <source>
        <strain evidence="2 3">DSM 6191</strain>
    </source>
</reference>
<dbReference type="Pfam" id="PF08241">
    <property type="entry name" value="Methyltransf_11"/>
    <property type="match status" value="1"/>
</dbReference>
<evidence type="ECO:0000313" key="3">
    <source>
        <dbReference type="Proteomes" id="UP000184241"/>
    </source>
</evidence>
<dbReference type="SUPFAM" id="SSF53335">
    <property type="entry name" value="S-adenosyl-L-methionine-dependent methyltransferases"/>
    <property type="match status" value="1"/>
</dbReference>
<dbReference type="GO" id="GO:0008757">
    <property type="term" value="F:S-adenosylmethionine-dependent methyltransferase activity"/>
    <property type="evidence" value="ECO:0007669"/>
    <property type="project" value="InterPro"/>
</dbReference>
<name>A0A1M5UT07_9CLOT</name>
<dbReference type="Proteomes" id="UP000184241">
    <property type="component" value="Unassembled WGS sequence"/>
</dbReference>
<keyword evidence="2" id="KW-0808">Transferase</keyword>